<dbReference type="AlphaFoldDB" id="A0A1H0TJ97"/>
<dbReference type="STRING" id="930152.SAMN05216565_103562"/>
<evidence type="ECO:0000259" key="4">
    <source>
        <dbReference type="PROSITE" id="PS01031"/>
    </source>
</evidence>
<dbReference type="Proteomes" id="UP000199159">
    <property type="component" value="Unassembled WGS sequence"/>
</dbReference>
<evidence type="ECO:0000313" key="5">
    <source>
        <dbReference type="EMBL" id="SDP54054.1"/>
    </source>
</evidence>
<dbReference type="InterPro" id="IPR008978">
    <property type="entry name" value="HSP20-like_chaperone"/>
</dbReference>
<dbReference type="Pfam" id="PF00011">
    <property type="entry name" value="HSP20"/>
    <property type="match status" value="1"/>
</dbReference>
<dbReference type="OrthoDB" id="1806521at2"/>
<evidence type="ECO:0000256" key="3">
    <source>
        <dbReference type="SAM" id="MobiDB-lite"/>
    </source>
</evidence>
<evidence type="ECO:0000256" key="2">
    <source>
        <dbReference type="RuleBase" id="RU003616"/>
    </source>
</evidence>
<dbReference type="InterPro" id="IPR002068">
    <property type="entry name" value="A-crystallin/Hsp20_dom"/>
</dbReference>
<name>A0A1H0TJ97_9BACI</name>
<evidence type="ECO:0000256" key="1">
    <source>
        <dbReference type="PROSITE-ProRule" id="PRU00285"/>
    </source>
</evidence>
<dbReference type="InterPro" id="IPR031107">
    <property type="entry name" value="Small_HSP"/>
</dbReference>
<organism evidence="5 6">
    <name type="scientific">Litchfieldia salsa</name>
    <dbReference type="NCBI Taxonomy" id="930152"/>
    <lineage>
        <taxon>Bacteria</taxon>
        <taxon>Bacillati</taxon>
        <taxon>Bacillota</taxon>
        <taxon>Bacilli</taxon>
        <taxon>Bacillales</taxon>
        <taxon>Bacillaceae</taxon>
        <taxon>Litchfieldia</taxon>
    </lineage>
</organism>
<dbReference type="PANTHER" id="PTHR11527">
    <property type="entry name" value="HEAT-SHOCK PROTEIN 20 FAMILY MEMBER"/>
    <property type="match status" value="1"/>
</dbReference>
<gene>
    <name evidence="5" type="ORF">SAMN05216565_103562</name>
</gene>
<proteinExistence type="inferred from homology"/>
<reference evidence="6" key="1">
    <citation type="submission" date="2016-10" db="EMBL/GenBank/DDBJ databases">
        <authorList>
            <person name="Varghese N."/>
            <person name="Submissions S."/>
        </authorList>
    </citation>
    <scope>NUCLEOTIDE SEQUENCE [LARGE SCALE GENOMIC DNA]</scope>
    <source>
        <strain evidence="6">IBRC-M10078</strain>
    </source>
</reference>
<evidence type="ECO:0000313" key="6">
    <source>
        <dbReference type="Proteomes" id="UP000199159"/>
    </source>
</evidence>
<dbReference type="EMBL" id="FNJU01000003">
    <property type="protein sequence ID" value="SDP54054.1"/>
    <property type="molecule type" value="Genomic_DNA"/>
</dbReference>
<dbReference type="RefSeq" id="WP_090852767.1">
    <property type="nucleotide sequence ID" value="NZ_FNJU01000003.1"/>
</dbReference>
<keyword evidence="6" id="KW-1185">Reference proteome</keyword>
<feature type="domain" description="SHSP" evidence="4">
    <location>
        <begin position="47"/>
        <end position="157"/>
    </location>
</feature>
<dbReference type="CDD" id="cd06464">
    <property type="entry name" value="ACD_sHsps-like"/>
    <property type="match status" value="1"/>
</dbReference>
<protein>
    <submittedName>
        <fullName evidence="5">Molecular chaperone IbpA, HSP20 family</fullName>
    </submittedName>
</protein>
<comment type="similarity">
    <text evidence="1 2">Belongs to the small heat shock protein (HSP20) family.</text>
</comment>
<dbReference type="Gene3D" id="2.60.40.790">
    <property type="match status" value="1"/>
</dbReference>
<sequence>MKDKDNNNFQKKHQPSLTNPLMKSMNEFFNQKPVKRLIDSIDEFFEQPFPLPTIPIKMHETEKALIIQADLPGIKKQQITLDYSPQAIIISIKHEEEYEENNVSKDFYFNKQSINYSSRTIPLPYIVDERLIKASYKNGQLLIKVPREPRHKIEITD</sequence>
<feature type="region of interest" description="Disordered" evidence="3">
    <location>
        <begin position="1"/>
        <end position="20"/>
    </location>
</feature>
<dbReference type="PROSITE" id="PS01031">
    <property type="entry name" value="SHSP"/>
    <property type="match status" value="1"/>
</dbReference>
<dbReference type="SUPFAM" id="SSF49764">
    <property type="entry name" value="HSP20-like chaperones"/>
    <property type="match status" value="1"/>
</dbReference>
<accession>A0A1H0TJ97</accession>